<dbReference type="SUPFAM" id="SSF51011">
    <property type="entry name" value="Glycosyl hydrolase domain"/>
    <property type="match status" value="1"/>
</dbReference>
<dbReference type="InterPro" id="IPR006047">
    <property type="entry name" value="GH13_cat_dom"/>
</dbReference>
<dbReference type="AlphaFoldDB" id="A0A366HUH3"/>
<keyword evidence="3" id="KW-0326">Glycosidase</keyword>
<dbReference type="CDD" id="cd11326">
    <property type="entry name" value="AmyAc_Glg_debranch"/>
    <property type="match status" value="1"/>
</dbReference>
<dbReference type="GO" id="GO:0004135">
    <property type="term" value="F:amylo-alpha-1,6-glucosidase activity"/>
    <property type="evidence" value="ECO:0007669"/>
    <property type="project" value="InterPro"/>
</dbReference>
<evidence type="ECO:0000256" key="2">
    <source>
        <dbReference type="ARBA" id="ARBA00022801"/>
    </source>
</evidence>
<keyword evidence="7" id="KW-1185">Reference proteome</keyword>
<accession>A0A366HUH3</accession>
<organism evidence="6 7">
    <name type="scientific">Roseimicrobium gellanilyticum</name>
    <dbReference type="NCBI Taxonomy" id="748857"/>
    <lineage>
        <taxon>Bacteria</taxon>
        <taxon>Pseudomonadati</taxon>
        <taxon>Verrucomicrobiota</taxon>
        <taxon>Verrucomicrobiia</taxon>
        <taxon>Verrucomicrobiales</taxon>
        <taxon>Verrucomicrobiaceae</taxon>
        <taxon>Roseimicrobium</taxon>
    </lineage>
</organism>
<dbReference type="Pfam" id="PF02922">
    <property type="entry name" value="CBM_48"/>
    <property type="match status" value="1"/>
</dbReference>
<feature type="domain" description="Glycosyl hydrolase family 13 catalytic" evidence="5">
    <location>
        <begin position="191"/>
        <end position="600"/>
    </location>
</feature>
<dbReference type="InterPro" id="IPR013783">
    <property type="entry name" value="Ig-like_fold"/>
</dbReference>
<evidence type="ECO:0000313" key="6">
    <source>
        <dbReference type="EMBL" id="RBP47943.1"/>
    </source>
</evidence>
<dbReference type="Gene3D" id="3.20.20.80">
    <property type="entry name" value="Glycosidases"/>
    <property type="match status" value="1"/>
</dbReference>
<comment type="caution">
    <text evidence="6">The sequence shown here is derived from an EMBL/GenBank/DDBJ whole genome shotgun (WGS) entry which is preliminary data.</text>
</comment>
<dbReference type="CDD" id="cd02856">
    <property type="entry name" value="E_set_GDE_Isoamylase_N"/>
    <property type="match status" value="1"/>
</dbReference>
<dbReference type="Pfam" id="PF00128">
    <property type="entry name" value="Alpha-amylase"/>
    <property type="match status" value="1"/>
</dbReference>
<evidence type="ECO:0000259" key="5">
    <source>
        <dbReference type="SMART" id="SM00642"/>
    </source>
</evidence>
<feature type="compositionally biased region" description="Low complexity" evidence="4">
    <location>
        <begin position="739"/>
        <end position="751"/>
    </location>
</feature>
<feature type="region of interest" description="Disordered" evidence="4">
    <location>
        <begin position="734"/>
        <end position="753"/>
    </location>
</feature>
<keyword evidence="2" id="KW-0378">Hydrolase</keyword>
<dbReference type="SUPFAM" id="SSF51445">
    <property type="entry name" value="(Trans)glycosidases"/>
    <property type="match status" value="1"/>
</dbReference>
<sequence length="765" mass="85746">MQVAGFSQPVARLIAMQLPPKKHPAMSDPIIVRPGKPVPLGPTLEPDGVNFALFSANATKVELCLFADDDTETRLTLPECTNQVWHGFVPGIRPGQKYGYRVHGPYSPEHGQRFNSNKVLMDPYGRAMGRTLMKWSPELFGYTTGHEAMDLSFDERDSAPYAPLSAVIDTGFDWGNDRPPQTPWHRTTIYELHVKGFTQQFPTIPEHLRGTYAGLASDEAMNYIKSLGVTAIELLPVHHHLDDSYLIDKGLTNYWGYNTLSYFAFEPAYASVKDPHQAMHEFKGMVKRLHAEGIEVILDVVYNHTAEGNQCGPTLCYRGIDNASYYRLSQEHPRYYEDFTGCGNTLSMQHQAGLRLLMDSLRYWVTEMHVDGFRFDLASALARELHGWNKLSSFFDAIGQDPVLSTVKLIAEPWDVSMGGYQVGNFPTGWAEWNGRYRDEVRQFWKGMGHAGELAARLSGSADLYNHSGRNPHASVNFITSHDGFCVRDLVSYDNKHNEANGEDNRDGDNNNASWNCGIEGETDDPEINRLRRRQVRNFLATLLLSQGAPMLTAGDERWRTQKGNNNAYCQDNEISWLPWHEDKDAAELQKFVTTLIALRNEQPVLRRKNFLTGQPPSEGLPKDVIWWNVEGREMTDQDWSAGFVRCFGMLLPGNSLNELNEEGQPRVSDSVFVLMNAHHEDLNCVMPPTFGARFWTPRATTSDISGKTRVSESHKFKVQARSLAIFVAKPKPVEKNTPASAPAPAEAPASTNVPAESVAAVVAV</sequence>
<dbReference type="NCBIfam" id="TIGR02100">
    <property type="entry name" value="glgX_debranch"/>
    <property type="match status" value="1"/>
</dbReference>
<dbReference type="GO" id="GO:0005980">
    <property type="term" value="P:glycogen catabolic process"/>
    <property type="evidence" value="ECO:0007669"/>
    <property type="project" value="InterPro"/>
</dbReference>
<dbReference type="InterPro" id="IPR011837">
    <property type="entry name" value="Glycogen_debranch_GlgX"/>
</dbReference>
<dbReference type="SMART" id="SM00642">
    <property type="entry name" value="Aamy"/>
    <property type="match status" value="1"/>
</dbReference>
<dbReference type="EMBL" id="QNRR01000001">
    <property type="protein sequence ID" value="RBP47943.1"/>
    <property type="molecule type" value="Genomic_DNA"/>
</dbReference>
<proteinExistence type="inferred from homology"/>
<evidence type="ECO:0000256" key="1">
    <source>
        <dbReference type="ARBA" id="ARBA00008061"/>
    </source>
</evidence>
<dbReference type="SUPFAM" id="SSF81296">
    <property type="entry name" value="E set domains"/>
    <property type="match status" value="1"/>
</dbReference>
<dbReference type="InterPro" id="IPR013780">
    <property type="entry name" value="Glyco_hydro_b"/>
</dbReference>
<comment type="similarity">
    <text evidence="1">Belongs to the glycosyl hydrolase 13 family.</text>
</comment>
<evidence type="ECO:0000256" key="3">
    <source>
        <dbReference type="ARBA" id="ARBA00023295"/>
    </source>
</evidence>
<dbReference type="Gene3D" id="2.60.40.10">
    <property type="entry name" value="Immunoglobulins"/>
    <property type="match status" value="1"/>
</dbReference>
<dbReference type="Proteomes" id="UP000253426">
    <property type="component" value="Unassembled WGS sequence"/>
</dbReference>
<evidence type="ECO:0000256" key="4">
    <source>
        <dbReference type="SAM" id="MobiDB-lite"/>
    </source>
</evidence>
<dbReference type="Gene3D" id="2.60.40.1180">
    <property type="entry name" value="Golgi alpha-mannosidase II"/>
    <property type="match status" value="1"/>
</dbReference>
<dbReference type="InterPro" id="IPR017853">
    <property type="entry name" value="GH"/>
</dbReference>
<dbReference type="InterPro" id="IPR044505">
    <property type="entry name" value="GlgX_Isoamylase_N_E_set"/>
</dbReference>
<protein>
    <submittedName>
        <fullName evidence="6">Glycogen operon protein</fullName>
    </submittedName>
</protein>
<evidence type="ECO:0000313" key="7">
    <source>
        <dbReference type="Proteomes" id="UP000253426"/>
    </source>
</evidence>
<dbReference type="PANTHER" id="PTHR43002">
    <property type="entry name" value="GLYCOGEN DEBRANCHING ENZYME"/>
    <property type="match status" value="1"/>
</dbReference>
<name>A0A366HUH3_9BACT</name>
<gene>
    <name evidence="6" type="ORF">DES53_101743</name>
</gene>
<reference evidence="6 7" key="1">
    <citation type="submission" date="2018-06" db="EMBL/GenBank/DDBJ databases">
        <title>Genomic Encyclopedia of Type Strains, Phase IV (KMG-IV): sequencing the most valuable type-strain genomes for metagenomic binning, comparative biology and taxonomic classification.</title>
        <authorList>
            <person name="Goeker M."/>
        </authorList>
    </citation>
    <scope>NUCLEOTIDE SEQUENCE [LARGE SCALE GENOMIC DNA]</scope>
    <source>
        <strain evidence="6 7">DSM 25532</strain>
    </source>
</reference>
<dbReference type="InterPro" id="IPR014756">
    <property type="entry name" value="Ig_E-set"/>
</dbReference>
<dbReference type="InterPro" id="IPR004193">
    <property type="entry name" value="Glyco_hydro_13_N"/>
</dbReference>